<sequence>MDTNAIDILPFTKENSYKQVLDDKLKNLIFPEPYFKAHLTEYANNIRPANVNWDNSERDKYTRYLKVCKKEVRSEKLQQCLSEVRQSRNDKLIAYVKECYKSTKTKLSDMQILVENKLFEVHRFIIACFIPFIFYRLSKISEKELQNKESLKIRLKGVKSEAMEQILNYIYTGDLDPTENNFFLVLETANRCYMNEFSDVWIVAFESKMQSKALQLLFRCRVARNYGWKEYVAILNKTLALNFEALMLTEQFFNLKADELSEILQENEIGVKNEVIVFLAVLKWLNHDWTNRETNTVQLMNKVRFHEMNNEQLVACLNPPILKQALQINEVKAMVTEALNYVQNKRDKQTEVHGKEKRIYRYENGIDLILWTNEHSKQMTSKDYKSKETVAEETILMPETRPENRNRHEYDQFNKSATKQSESFAAIASHRSPTCKCSLNHKNIEECEKAAAVDFANEKRKTRETTKLETTPKMSIKTRSKSGSIKSEVSSPKSKVKLRYDCYNS</sequence>
<dbReference type="InterPro" id="IPR000210">
    <property type="entry name" value="BTB/POZ_dom"/>
</dbReference>
<dbReference type="SMART" id="SM00225">
    <property type="entry name" value="BTB"/>
    <property type="match status" value="1"/>
</dbReference>
<dbReference type="Proteomes" id="UP000288716">
    <property type="component" value="Unassembled WGS sequence"/>
</dbReference>
<name>A0A443SM01_9ACAR</name>
<evidence type="ECO:0000313" key="6">
    <source>
        <dbReference type="Proteomes" id="UP000288716"/>
    </source>
</evidence>
<feature type="compositionally biased region" description="Basic and acidic residues" evidence="3">
    <location>
        <begin position="458"/>
        <end position="467"/>
    </location>
</feature>
<dbReference type="CDD" id="cd18186">
    <property type="entry name" value="BTB_POZ_ZBTB_KLHL-like"/>
    <property type="match status" value="1"/>
</dbReference>
<dbReference type="SUPFAM" id="SSF54695">
    <property type="entry name" value="POZ domain"/>
    <property type="match status" value="1"/>
</dbReference>
<feature type="region of interest" description="Disordered" evidence="3">
    <location>
        <begin position="458"/>
        <end position="505"/>
    </location>
</feature>
<evidence type="ECO:0000256" key="3">
    <source>
        <dbReference type="SAM" id="MobiDB-lite"/>
    </source>
</evidence>
<gene>
    <name evidence="5" type="ORF">B4U80_13678</name>
</gene>
<comment type="caution">
    <text evidence="5">The sequence shown here is derived from an EMBL/GenBank/DDBJ whole genome shotgun (WGS) entry which is preliminary data.</text>
</comment>
<dbReference type="PROSITE" id="PS50097">
    <property type="entry name" value="BTB"/>
    <property type="match status" value="1"/>
</dbReference>
<evidence type="ECO:0000313" key="5">
    <source>
        <dbReference type="EMBL" id="RWS28554.1"/>
    </source>
</evidence>
<protein>
    <submittedName>
        <fullName evidence="5">Ring canal kelch-like protein</fullName>
    </submittedName>
</protein>
<dbReference type="Pfam" id="PF00651">
    <property type="entry name" value="BTB"/>
    <property type="match status" value="1"/>
</dbReference>
<feature type="domain" description="BTB" evidence="4">
    <location>
        <begin position="108"/>
        <end position="179"/>
    </location>
</feature>
<keyword evidence="2" id="KW-0677">Repeat</keyword>
<dbReference type="Gene3D" id="1.25.40.420">
    <property type="match status" value="1"/>
</dbReference>
<evidence type="ECO:0000259" key="4">
    <source>
        <dbReference type="PROSITE" id="PS50097"/>
    </source>
</evidence>
<reference evidence="5 6" key="1">
    <citation type="journal article" date="2018" name="Gigascience">
        <title>Genomes of trombidid mites reveal novel predicted allergens and laterally-transferred genes associated with secondary metabolism.</title>
        <authorList>
            <person name="Dong X."/>
            <person name="Chaisiri K."/>
            <person name="Xia D."/>
            <person name="Armstrong S.D."/>
            <person name="Fang Y."/>
            <person name="Donnelly M.J."/>
            <person name="Kadowaki T."/>
            <person name="McGarry J.W."/>
            <person name="Darby A.C."/>
            <person name="Makepeace B.L."/>
        </authorList>
    </citation>
    <scope>NUCLEOTIDE SEQUENCE [LARGE SCALE GENOMIC DNA]</scope>
    <source>
        <strain evidence="5">UoL-UT</strain>
    </source>
</reference>
<dbReference type="SMART" id="SM00875">
    <property type="entry name" value="BACK"/>
    <property type="match status" value="1"/>
</dbReference>
<dbReference type="EMBL" id="NCKV01001316">
    <property type="protein sequence ID" value="RWS28554.1"/>
    <property type="molecule type" value="Genomic_DNA"/>
</dbReference>
<dbReference type="VEuPathDB" id="VectorBase:LDEU003484"/>
<dbReference type="OrthoDB" id="6434573at2759"/>
<dbReference type="InterPro" id="IPR011333">
    <property type="entry name" value="SKP1/BTB/POZ_sf"/>
</dbReference>
<accession>A0A443SM01</accession>
<dbReference type="PANTHER" id="PTHR45632:SF3">
    <property type="entry name" value="KELCH-LIKE PROTEIN 32"/>
    <property type="match status" value="1"/>
</dbReference>
<feature type="compositionally biased region" description="Low complexity" evidence="3">
    <location>
        <begin position="481"/>
        <end position="493"/>
    </location>
</feature>
<evidence type="ECO:0000256" key="2">
    <source>
        <dbReference type="ARBA" id="ARBA00022737"/>
    </source>
</evidence>
<dbReference type="Gene3D" id="3.30.710.10">
    <property type="entry name" value="Potassium Channel Kv1.1, Chain A"/>
    <property type="match status" value="1"/>
</dbReference>
<keyword evidence="1" id="KW-0880">Kelch repeat</keyword>
<proteinExistence type="predicted"/>
<dbReference type="Pfam" id="PF07707">
    <property type="entry name" value="BACK"/>
    <property type="match status" value="1"/>
</dbReference>
<dbReference type="PANTHER" id="PTHR45632">
    <property type="entry name" value="LD33804P"/>
    <property type="match status" value="1"/>
</dbReference>
<keyword evidence="6" id="KW-1185">Reference proteome</keyword>
<dbReference type="InterPro" id="IPR011705">
    <property type="entry name" value="BACK"/>
</dbReference>
<evidence type="ECO:0000256" key="1">
    <source>
        <dbReference type="ARBA" id="ARBA00022441"/>
    </source>
</evidence>
<organism evidence="5 6">
    <name type="scientific">Leptotrombidium deliense</name>
    <dbReference type="NCBI Taxonomy" id="299467"/>
    <lineage>
        <taxon>Eukaryota</taxon>
        <taxon>Metazoa</taxon>
        <taxon>Ecdysozoa</taxon>
        <taxon>Arthropoda</taxon>
        <taxon>Chelicerata</taxon>
        <taxon>Arachnida</taxon>
        <taxon>Acari</taxon>
        <taxon>Acariformes</taxon>
        <taxon>Trombidiformes</taxon>
        <taxon>Prostigmata</taxon>
        <taxon>Anystina</taxon>
        <taxon>Parasitengona</taxon>
        <taxon>Trombiculoidea</taxon>
        <taxon>Trombiculidae</taxon>
        <taxon>Leptotrombidium</taxon>
    </lineage>
</organism>
<dbReference type="AlphaFoldDB" id="A0A443SM01"/>